<evidence type="ECO:0000256" key="3">
    <source>
        <dbReference type="SAM" id="SignalP"/>
    </source>
</evidence>
<dbReference type="PATRIC" id="fig|467210.3.peg.1222"/>
<keyword evidence="1" id="KW-0677">Repeat</keyword>
<dbReference type="PROSITE" id="PS51170">
    <property type="entry name" value="CW"/>
    <property type="match status" value="1"/>
</dbReference>
<sequence length="337" mass="37106">MKRVFYLSERIYMNNFGKKFAIAAITGIMSLAASMTAFAASGIKSVKINIKSDAITVGKPRNIDDVTVSTSGSNYSIDGVDFLEMGTDWQITDVPKITVHLAADDNYYFSVYKAEDFKITGGELIEARRENTSNDLYVDIQLPALTNQVSPIESVTLNNSGQATWSASQGASGYQVKLVRDNSSTIGGVQNFTTNSANLKYLLNRQGTYVLKVRALSSDAQKNGPWVTSNTITVSQAEAARNYNESQSQTSQSGTWQHNNTGWWYTLADGSYVTSSWRQINGEWYYFNADGYMLVGWQQVGGNWYYMDLNSGKMLSNTTTPDGYYVGISGAYSATGK</sequence>
<keyword evidence="3" id="KW-0732">Signal</keyword>
<reference evidence="5" key="1">
    <citation type="submission" date="2016-01" db="EMBL/GenBank/DDBJ databases">
        <authorList>
            <person name="Mitreva M."/>
            <person name="Pepin K.H."/>
            <person name="Mihindukulasuriya K.A."/>
            <person name="Fulton R."/>
            <person name="Fronick C."/>
            <person name="O'Laughlin M."/>
            <person name="Miner T."/>
            <person name="Herter B."/>
            <person name="Rosa B.A."/>
            <person name="Cordes M."/>
            <person name="Tomlinson C."/>
            <person name="Wollam A."/>
            <person name="Palsikar V.B."/>
            <person name="Mardis E.R."/>
            <person name="Wilson R.K."/>
        </authorList>
    </citation>
    <scope>NUCLEOTIDE SEQUENCE [LARGE SCALE GENOMIC DNA]</scope>
    <source>
        <strain evidence="5">DNF00896</strain>
    </source>
</reference>
<evidence type="ECO:0000313" key="5">
    <source>
        <dbReference type="Proteomes" id="UP000070394"/>
    </source>
</evidence>
<dbReference type="STRING" id="467210.HMPREF1866_01232"/>
<dbReference type="Proteomes" id="UP000070394">
    <property type="component" value="Unassembled WGS sequence"/>
</dbReference>
<dbReference type="Gene3D" id="2.10.270.10">
    <property type="entry name" value="Cholin Binding"/>
    <property type="match status" value="1"/>
</dbReference>
<accession>A0A133ZRK8</accession>
<evidence type="ECO:0000313" key="4">
    <source>
        <dbReference type="EMBL" id="KXB58056.1"/>
    </source>
</evidence>
<organism evidence="4 5">
    <name type="scientific">Lachnoanaerobaculum saburreum</name>
    <dbReference type="NCBI Taxonomy" id="467210"/>
    <lineage>
        <taxon>Bacteria</taxon>
        <taxon>Bacillati</taxon>
        <taxon>Bacillota</taxon>
        <taxon>Clostridia</taxon>
        <taxon>Lachnospirales</taxon>
        <taxon>Lachnospiraceae</taxon>
        <taxon>Lachnoanaerobaculum</taxon>
    </lineage>
</organism>
<feature type="signal peptide" evidence="3">
    <location>
        <begin position="1"/>
        <end position="39"/>
    </location>
</feature>
<keyword evidence="5" id="KW-1185">Reference proteome</keyword>
<proteinExistence type="predicted"/>
<comment type="caution">
    <text evidence="4">The sequence shown here is derived from an EMBL/GenBank/DDBJ whole genome shotgun (WGS) entry which is preliminary data.</text>
</comment>
<dbReference type="Pfam" id="PF19127">
    <property type="entry name" value="Choline_bind_3"/>
    <property type="match status" value="1"/>
</dbReference>
<evidence type="ECO:0000256" key="1">
    <source>
        <dbReference type="ARBA" id="ARBA00022737"/>
    </source>
</evidence>
<dbReference type="SUPFAM" id="SSF69360">
    <property type="entry name" value="Cell wall binding repeat"/>
    <property type="match status" value="1"/>
</dbReference>
<dbReference type="EMBL" id="LSDA01000065">
    <property type="protein sequence ID" value="KXB58056.1"/>
    <property type="molecule type" value="Genomic_DNA"/>
</dbReference>
<dbReference type="InterPro" id="IPR018337">
    <property type="entry name" value="Cell_wall/Cho-bd_repeat"/>
</dbReference>
<dbReference type="AlphaFoldDB" id="A0A133ZRK8"/>
<evidence type="ECO:0000256" key="2">
    <source>
        <dbReference type="PROSITE-ProRule" id="PRU00591"/>
    </source>
</evidence>
<name>A0A133ZRK8_9FIRM</name>
<feature type="repeat" description="Cell wall-binding" evidence="2">
    <location>
        <begin position="274"/>
        <end position="293"/>
    </location>
</feature>
<protein>
    <submittedName>
        <fullName evidence="4">Cell wall-binding repeat protein</fullName>
    </submittedName>
</protein>
<gene>
    <name evidence="4" type="ORF">HMPREF1866_01232</name>
</gene>
<feature type="chain" id="PRO_5007461203" evidence="3">
    <location>
        <begin position="40"/>
        <end position="337"/>
    </location>
</feature>